<proteinExistence type="predicted"/>
<dbReference type="Pfam" id="PF25058">
    <property type="entry name" value="ARM_TT21"/>
    <property type="match status" value="1"/>
</dbReference>
<keyword evidence="1" id="KW-0677">Repeat</keyword>
<dbReference type="PROSITE" id="PS50005">
    <property type="entry name" value="TPR"/>
    <property type="match status" value="1"/>
</dbReference>
<accession>A0A0R1W0V9</accession>
<keyword evidence="2 3" id="KW-0802">TPR repeat</keyword>
<gene>
    <name evidence="4" type="ORF">FD16_GL000655</name>
</gene>
<dbReference type="eggNOG" id="COG0457">
    <property type="taxonomic scope" value="Bacteria"/>
</dbReference>
<feature type="repeat" description="TPR" evidence="3">
    <location>
        <begin position="238"/>
        <end position="271"/>
    </location>
</feature>
<dbReference type="GO" id="GO:0016192">
    <property type="term" value="P:vesicle-mediated transport"/>
    <property type="evidence" value="ECO:0007669"/>
    <property type="project" value="InterPro"/>
</dbReference>
<dbReference type="PANTHER" id="PTHR45586:SF1">
    <property type="entry name" value="LIPOPOLYSACCHARIDE ASSEMBLY PROTEIN B"/>
    <property type="match status" value="1"/>
</dbReference>
<dbReference type="GO" id="GO:0006886">
    <property type="term" value="P:intracellular protein transport"/>
    <property type="evidence" value="ECO:0007669"/>
    <property type="project" value="InterPro"/>
</dbReference>
<evidence type="ECO:0000313" key="4">
    <source>
        <dbReference type="EMBL" id="KRM11537.1"/>
    </source>
</evidence>
<evidence type="ECO:0000313" key="5">
    <source>
        <dbReference type="Proteomes" id="UP000051820"/>
    </source>
</evidence>
<dbReference type="InterPro" id="IPR051012">
    <property type="entry name" value="CellSynth/LPSAsmb/PSIAsmb"/>
</dbReference>
<dbReference type="Pfam" id="PF13432">
    <property type="entry name" value="TPR_16"/>
    <property type="match status" value="2"/>
</dbReference>
<dbReference type="OrthoDB" id="2080803at2"/>
<dbReference type="SUPFAM" id="SSF48452">
    <property type="entry name" value="TPR-like"/>
    <property type="match status" value="2"/>
</dbReference>
<dbReference type="Proteomes" id="UP000051820">
    <property type="component" value="Unassembled WGS sequence"/>
</dbReference>
<dbReference type="STRING" id="1423807.FD16_GL000655"/>
<dbReference type="PATRIC" id="fig|1423807.3.peg.663"/>
<dbReference type="EMBL" id="AZGF01000018">
    <property type="protein sequence ID" value="KRM11537.1"/>
    <property type="molecule type" value="Genomic_DNA"/>
</dbReference>
<dbReference type="PROSITE" id="PS50236">
    <property type="entry name" value="CHCR"/>
    <property type="match status" value="1"/>
</dbReference>
<name>A0A0R1W0V9_9LACO</name>
<evidence type="ECO:0000256" key="1">
    <source>
        <dbReference type="ARBA" id="ARBA00022737"/>
    </source>
</evidence>
<dbReference type="PANTHER" id="PTHR45586">
    <property type="entry name" value="TPR REPEAT-CONTAINING PROTEIN PA4667"/>
    <property type="match status" value="1"/>
</dbReference>
<keyword evidence="5" id="KW-1185">Reference proteome</keyword>
<organism evidence="4 5">
    <name type="scientific">Paucilactobacillus suebicus DSM 5007 = KCTC 3549</name>
    <dbReference type="NCBI Taxonomy" id="1423807"/>
    <lineage>
        <taxon>Bacteria</taxon>
        <taxon>Bacillati</taxon>
        <taxon>Bacillota</taxon>
        <taxon>Bacilli</taxon>
        <taxon>Lactobacillales</taxon>
        <taxon>Lactobacillaceae</taxon>
        <taxon>Paucilactobacillus</taxon>
    </lineage>
</organism>
<dbReference type="Gene3D" id="1.25.40.10">
    <property type="entry name" value="Tetratricopeptide repeat domain"/>
    <property type="match status" value="3"/>
</dbReference>
<dbReference type="InterPro" id="IPR019734">
    <property type="entry name" value="TPR_rpt"/>
</dbReference>
<dbReference type="AlphaFoldDB" id="A0A0R1W0V9"/>
<dbReference type="InterPro" id="IPR011990">
    <property type="entry name" value="TPR-like_helical_dom_sf"/>
</dbReference>
<protein>
    <submittedName>
        <fullName evidence="4">Uncharacterized protein</fullName>
    </submittedName>
</protein>
<dbReference type="SMART" id="SM00028">
    <property type="entry name" value="TPR"/>
    <property type="match status" value="6"/>
</dbReference>
<dbReference type="InterPro" id="IPR000547">
    <property type="entry name" value="Clathrin_H-chain/VPS_repeat"/>
</dbReference>
<dbReference type="RefSeq" id="WP_010622200.1">
    <property type="nucleotide sequence ID" value="NZ_AZGF01000018.1"/>
</dbReference>
<dbReference type="Pfam" id="PF13181">
    <property type="entry name" value="TPR_8"/>
    <property type="match status" value="1"/>
</dbReference>
<reference evidence="4 5" key="1">
    <citation type="journal article" date="2015" name="Genome Announc.">
        <title>Expanding the biotechnology potential of lactobacilli through comparative genomics of 213 strains and associated genera.</title>
        <authorList>
            <person name="Sun Z."/>
            <person name="Harris H.M."/>
            <person name="McCann A."/>
            <person name="Guo C."/>
            <person name="Argimon S."/>
            <person name="Zhang W."/>
            <person name="Yang X."/>
            <person name="Jeffery I.B."/>
            <person name="Cooney J.C."/>
            <person name="Kagawa T.F."/>
            <person name="Liu W."/>
            <person name="Song Y."/>
            <person name="Salvetti E."/>
            <person name="Wrobel A."/>
            <person name="Rasinkangas P."/>
            <person name="Parkhill J."/>
            <person name="Rea M.C."/>
            <person name="O'Sullivan O."/>
            <person name="Ritari J."/>
            <person name="Douillard F.P."/>
            <person name="Paul Ross R."/>
            <person name="Yang R."/>
            <person name="Briner A.E."/>
            <person name="Felis G.E."/>
            <person name="de Vos W.M."/>
            <person name="Barrangou R."/>
            <person name="Klaenhammer T.R."/>
            <person name="Caufield P.W."/>
            <person name="Cui Y."/>
            <person name="Zhang H."/>
            <person name="O'Toole P.W."/>
        </authorList>
    </citation>
    <scope>NUCLEOTIDE SEQUENCE [LARGE SCALE GENOMIC DNA]</scope>
    <source>
        <strain evidence="4 5">DSM 5007</strain>
    </source>
</reference>
<evidence type="ECO:0000256" key="3">
    <source>
        <dbReference type="PROSITE-ProRule" id="PRU00339"/>
    </source>
</evidence>
<comment type="caution">
    <text evidence="4">The sequence shown here is derived from an EMBL/GenBank/DDBJ whole genome shotgun (WGS) entry which is preliminary data.</text>
</comment>
<evidence type="ECO:0000256" key="2">
    <source>
        <dbReference type="ARBA" id="ARBA00022803"/>
    </source>
</evidence>
<sequence>MTYSEKMLDQLSSGQLDDAKKSFASALRHDDDDMLFSLAEELYGLGFLRQSQRTYLKLLEKYPDEDQLRTALADIAIDEGNNDEALSYLEQVSPDSDAYLQSLLVAADLYQTQELFEVSEQKLLDAYKIAPEEPVVLFALAEYYYMMGQFETAIPYYFELIKSGETTFAKVDLAGRLGTAYAQTGKFEQAIGYLKQVKPNEQTSDIKFQIGFTQLQLKQYQDSIDTFKELQEYDTQYASVYPYLAQAYEKNDDYEDALTTLQEGISVDQYNEKLYQQAAETASHLGEEELMEKYLQQAHDMDPDNLAITIQYSNLLIKNQKYADNIDLLLPMIKDDQTDPQIYWNLAVSYQHQDNYDDALKYYDAARPSFVDDPEFLKQTIYFYREMGQHEISLEQGRRYMQLVPDDDEIASLLEAMEDDY</sequence>